<gene>
    <name evidence="1" type="ORF">OH818_04435</name>
</gene>
<dbReference type="EMBL" id="CP114029">
    <property type="protein sequence ID" value="WAP69505.1"/>
    <property type="molecule type" value="Genomic_DNA"/>
</dbReference>
<dbReference type="RefSeq" id="WP_268881942.1">
    <property type="nucleotide sequence ID" value="NZ_CP114029.1"/>
</dbReference>
<name>A0ABY7C3R7_9HYPH</name>
<keyword evidence="2" id="KW-1185">Reference proteome</keyword>
<accession>A0ABY7C3R7</accession>
<proteinExistence type="predicted"/>
<sequence length="88" mass="9786">MTNDHFWAAWAALPKGYTEGRYDGRRYGATLRASSDGRRRWLYAEELGGTDFVSANVFVLSGGRPVVKPCEMPEEKVAAFVVGFRPDA</sequence>
<protein>
    <submittedName>
        <fullName evidence="1">Uncharacterized protein</fullName>
    </submittedName>
</protein>
<evidence type="ECO:0000313" key="2">
    <source>
        <dbReference type="Proteomes" id="UP001164020"/>
    </source>
</evidence>
<dbReference type="Proteomes" id="UP001164020">
    <property type="component" value="Chromosome"/>
</dbReference>
<reference evidence="1" key="1">
    <citation type="submission" date="2022-12" db="EMBL/GenBank/DDBJ databases">
        <title>Jiella pelagia sp. nov., isolated from phosphonate enriched culture of Northwest Pacific surface seawater.</title>
        <authorList>
            <person name="Shin D.Y."/>
            <person name="Hwang C.Y."/>
        </authorList>
    </citation>
    <scope>NUCLEOTIDE SEQUENCE</scope>
    <source>
        <strain evidence="1">HL-NP1</strain>
    </source>
</reference>
<evidence type="ECO:0000313" key="1">
    <source>
        <dbReference type="EMBL" id="WAP69505.1"/>
    </source>
</evidence>
<organism evidence="1 2">
    <name type="scientific">Jiella pelagia</name>
    <dbReference type="NCBI Taxonomy" id="2986949"/>
    <lineage>
        <taxon>Bacteria</taxon>
        <taxon>Pseudomonadati</taxon>
        <taxon>Pseudomonadota</taxon>
        <taxon>Alphaproteobacteria</taxon>
        <taxon>Hyphomicrobiales</taxon>
        <taxon>Aurantimonadaceae</taxon>
        <taxon>Jiella</taxon>
    </lineage>
</organism>